<reference evidence="3" key="1">
    <citation type="submission" date="2015-11" db="EMBL/GenBank/DDBJ databases">
        <title>Draft Genome Sequence of the Radioresistant Bacterium Deinococcus grandis, Isolated from Freshwater Fish in Japan.</title>
        <authorList>
            <person name="Satoh K."/>
            <person name="Onodera T."/>
            <person name="Omoso K."/>
            <person name="Takeda-Yano K."/>
            <person name="Katayama T."/>
            <person name="Oono Y."/>
            <person name="Narumi I."/>
        </authorList>
    </citation>
    <scope>NUCLEOTIDE SEQUENCE [LARGE SCALE GENOMIC DNA]</scope>
    <source>
        <strain evidence="3">ATCC 43672</strain>
    </source>
</reference>
<keyword evidence="1" id="KW-0472">Membrane</keyword>
<evidence type="ECO:0000256" key="1">
    <source>
        <dbReference type="SAM" id="Phobius"/>
    </source>
</evidence>
<dbReference type="Proteomes" id="UP000056209">
    <property type="component" value="Unassembled WGS sequence"/>
</dbReference>
<protein>
    <submittedName>
        <fullName evidence="2">Uncharacterized protein</fullName>
    </submittedName>
</protein>
<evidence type="ECO:0000313" key="2">
    <source>
        <dbReference type="EMBL" id="GAQ22275.1"/>
    </source>
</evidence>
<sequence length="99" mass="10641">MSTPQPSPQIPTPADPSRVWRHLGCWGMAIGLLGVVMGALLLLEPLGMGFIFLLAGGGPESWDSLPNVNPPLLLVLVTAVLFIVSLAVWLISLIFRRRA</sequence>
<keyword evidence="1" id="KW-1133">Transmembrane helix</keyword>
<feature type="transmembrane region" description="Helical" evidence="1">
    <location>
        <begin position="26"/>
        <end position="52"/>
    </location>
</feature>
<name>A0A117DR73_9DEIO</name>
<dbReference type="EMBL" id="BCMS01000001">
    <property type="protein sequence ID" value="GAQ22275.1"/>
    <property type="molecule type" value="Genomic_DNA"/>
</dbReference>
<feature type="transmembrane region" description="Helical" evidence="1">
    <location>
        <begin position="72"/>
        <end position="95"/>
    </location>
</feature>
<gene>
    <name evidence="2" type="ORF">DEIGR_102302</name>
</gene>
<keyword evidence="1" id="KW-0812">Transmembrane</keyword>
<keyword evidence="3" id="KW-1185">Reference proteome</keyword>
<evidence type="ECO:0000313" key="3">
    <source>
        <dbReference type="Proteomes" id="UP000056209"/>
    </source>
</evidence>
<organism evidence="2 3">
    <name type="scientific">Deinococcus grandis</name>
    <dbReference type="NCBI Taxonomy" id="57498"/>
    <lineage>
        <taxon>Bacteria</taxon>
        <taxon>Thermotogati</taxon>
        <taxon>Deinococcota</taxon>
        <taxon>Deinococci</taxon>
        <taxon>Deinococcales</taxon>
        <taxon>Deinococcaceae</taxon>
        <taxon>Deinococcus</taxon>
    </lineage>
</organism>
<dbReference type="AlphaFoldDB" id="A0A117DR73"/>
<accession>A0A117DR73</accession>
<comment type="caution">
    <text evidence="2">The sequence shown here is derived from an EMBL/GenBank/DDBJ whole genome shotgun (WGS) entry which is preliminary data.</text>
</comment>
<proteinExistence type="predicted"/>